<dbReference type="Proteomes" id="UP000467305">
    <property type="component" value="Unassembled WGS sequence"/>
</dbReference>
<dbReference type="PROSITE" id="PS51257">
    <property type="entry name" value="PROKAR_LIPOPROTEIN"/>
    <property type="match status" value="1"/>
</dbReference>
<dbReference type="EMBL" id="WAAU01000011">
    <property type="protein sequence ID" value="KAB1158915.1"/>
    <property type="molecule type" value="Genomic_DNA"/>
</dbReference>
<evidence type="ECO:0000313" key="2">
    <source>
        <dbReference type="Proteomes" id="UP000467305"/>
    </source>
</evidence>
<evidence type="ECO:0008006" key="3">
    <source>
        <dbReference type="Google" id="ProtNLM"/>
    </source>
</evidence>
<organism evidence="1 2">
    <name type="scientific">Tenacibaculum aiptasiae</name>
    <dbReference type="NCBI Taxonomy" id="426481"/>
    <lineage>
        <taxon>Bacteria</taxon>
        <taxon>Pseudomonadati</taxon>
        <taxon>Bacteroidota</taxon>
        <taxon>Flavobacteriia</taxon>
        <taxon>Flavobacteriales</taxon>
        <taxon>Flavobacteriaceae</taxon>
        <taxon>Tenacibaculum</taxon>
    </lineage>
</organism>
<proteinExistence type="predicted"/>
<sequence>MINIIRKSSLVLMLVTLLASCNDNDELVIDKNPLNAKIEFKKAKGLDIQVIGTSDDKTADYEWEVIDEVEKKAQRYKAENNEGKAVLGWGPRLGVTKFTLIITSKQQKEPIKVTKEFTRTQKEIDDHNGK</sequence>
<accession>A0A7J5AN51</accession>
<dbReference type="AlphaFoldDB" id="A0A7J5AN51"/>
<dbReference type="RefSeq" id="WP_150899396.1">
    <property type="nucleotide sequence ID" value="NZ_WAAU01000011.1"/>
</dbReference>
<comment type="caution">
    <text evidence="1">The sequence shown here is derived from an EMBL/GenBank/DDBJ whole genome shotgun (WGS) entry which is preliminary data.</text>
</comment>
<protein>
    <recommendedName>
        <fullName evidence="3">Protease inhibitor I42 family protein</fullName>
    </recommendedName>
</protein>
<reference evidence="1 2" key="1">
    <citation type="submission" date="2019-09" db="EMBL/GenBank/DDBJ databases">
        <authorList>
            <person name="Cao W.R."/>
        </authorList>
    </citation>
    <scope>NUCLEOTIDE SEQUENCE [LARGE SCALE GENOMIC DNA]</scope>
    <source>
        <strain evidence="2">a4</strain>
    </source>
</reference>
<evidence type="ECO:0000313" key="1">
    <source>
        <dbReference type="EMBL" id="KAB1158915.1"/>
    </source>
</evidence>
<keyword evidence="2" id="KW-1185">Reference proteome</keyword>
<name>A0A7J5AN51_9FLAO</name>
<gene>
    <name evidence="1" type="ORF">F7018_07365</name>
</gene>